<protein>
    <recommendedName>
        <fullName evidence="3">Secreted protein</fullName>
    </recommendedName>
</protein>
<keyword evidence="2" id="KW-1185">Reference proteome</keyword>
<dbReference type="Proteomes" id="UP000735302">
    <property type="component" value="Unassembled WGS sequence"/>
</dbReference>
<proteinExistence type="predicted"/>
<gene>
    <name evidence="1" type="ORF">PoB_007463400</name>
</gene>
<name>A0AAV4DV66_9GAST</name>
<evidence type="ECO:0000313" key="1">
    <source>
        <dbReference type="EMBL" id="GFO48129.1"/>
    </source>
</evidence>
<reference evidence="1 2" key="1">
    <citation type="journal article" date="2021" name="Elife">
        <title>Chloroplast acquisition without the gene transfer in kleptoplastic sea slugs, Plakobranchus ocellatus.</title>
        <authorList>
            <person name="Maeda T."/>
            <person name="Takahashi S."/>
            <person name="Yoshida T."/>
            <person name="Shimamura S."/>
            <person name="Takaki Y."/>
            <person name="Nagai Y."/>
            <person name="Toyoda A."/>
            <person name="Suzuki Y."/>
            <person name="Arimoto A."/>
            <person name="Ishii H."/>
            <person name="Satoh N."/>
            <person name="Nishiyama T."/>
            <person name="Hasebe M."/>
            <person name="Maruyama T."/>
            <person name="Minagawa J."/>
            <person name="Obokata J."/>
            <person name="Shigenobu S."/>
        </authorList>
    </citation>
    <scope>NUCLEOTIDE SEQUENCE [LARGE SCALE GENOMIC DNA]</scope>
</reference>
<evidence type="ECO:0008006" key="3">
    <source>
        <dbReference type="Google" id="ProtNLM"/>
    </source>
</evidence>
<evidence type="ECO:0000313" key="2">
    <source>
        <dbReference type="Proteomes" id="UP000735302"/>
    </source>
</evidence>
<dbReference type="AlphaFoldDB" id="A0AAV4DV66"/>
<comment type="caution">
    <text evidence="1">The sequence shown here is derived from an EMBL/GenBank/DDBJ whole genome shotgun (WGS) entry which is preliminary data.</text>
</comment>
<organism evidence="1 2">
    <name type="scientific">Plakobranchus ocellatus</name>
    <dbReference type="NCBI Taxonomy" id="259542"/>
    <lineage>
        <taxon>Eukaryota</taxon>
        <taxon>Metazoa</taxon>
        <taxon>Spiralia</taxon>
        <taxon>Lophotrochozoa</taxon>
        <taxon>Mollusca</taxon>
        <taxon>Gastropoda</taxon>
        <taxon>Heterobranchia</taxon>
        <taxon>Euthyneura</taxon>
        <taxon>Panpulmonata</taxon>
        <taxon>Sacoglossa</taxon>
        <taxon>Placobranchoidea</taxon>
        <taxon>Plakobranchidae</taxon>
        <taxon>Plakobranchus</taxon>
    </lineage>
</organism>
<sequence>MASAPLCTAWLPFAPTAAPSFHYLHDSILYNKINNSALMLLALWELNKTRPYPSRSSQLADQCCYECLRSSLMPIWFCLDFLGYRVSDPPDQRCQSQSAIYSATSRISLQGSWGEEYDAGFVLYHTEVSARPER</sequence>
<dbReference type="EMBL" id="BLXT01008374">
    <property type="protein sequence ID" value="GFO48129.1"/>
    <property type="molecule type" value="Genomic_DNA"/>
</dbReference>
<accession>A0AAV4DV66</accession>